<evidence type="ECO:0000313" key="2">
    <source>
        <dbReference type="EMBL" id="QIC20231.1"/>
    </source>
</evidence>
<keyword evidence="2" id="KW-0496">Mitochondrion</keyword>
<name>A0A6C0W7A9_9AGAR</name>
<accession>A0A6C0W7A9</accession>
<evidence type="ECO:0000256" key="1">
    <source>
        <dbReference type="SAM" id="Phobius"/>
    </source>
</evidence>
<feature type="transmembrane region" description="Helical" evidence="1">
    <location>
        <begin position="29"/>
        <end position="46"/>
    </location>
</feature>
<keyword evidence="1" id="KW-0812">Transmembrane</keyword>
<dbReference type="RefSeq" id="YP_009739387.1">
    <property type="nucleotide sequence ID" value="NC_046500.1"/>
</dbReference>
<proteinExistence type="predicted"/>
<reference evidence="2" key="1">
    <citation type="journal article" date="2021" name="Front. Genet.">
        <title>Comparative Mitogenomic Analysis Reveals Dynamics of Intron Within and Between Tricholoma Species and Phylogeny of Basidiomycota.</title>
        <authorList>
            <person name="Huang W."/>
            <person name="Feng H."/>
            <person name="Tu W."/>
            <person name="Xiong C."/>
            <person name="Jin X."/>
            <person name="Li P."/>
            <person name="Wang X."/>
            <person name="Li Q."/>
        </authorList>
    </citation>
    <scope>NUCLEOTIDE SEQUENCE</scope>
</reference>
<geneLocation type="mitochondrion" evidence="2"/>
<dbReference type="EMBL" id="MN873036">
    <property type="protein sequence ID" value="QIC20231.1"/>
    <property type="molecule type" value="Genomic_DNA"/>
</dbReference>
<sequence length="309" mass="36461">MINNTKLIKNLIVKLCLSLQLLFNNKTSYLIFFILISTIVFLYSCVKFNNTLYIQSIGSEFSIYCGLSQTHPFINAMKKAQKIKKSYIVNWSNKVYPFDNLIFTTDLLKKYINKFWKDNIDQLDKNSHILLLTRLKRENGQIVTIGNLQRINVDDKDYLIELLLNIIEKKTDRYTDGVFKAIIFSYGVRSGLTPKTIDTEVKYQNYYHFKFPITMDPLKYGKLLFKTDKIYFVQMINKNIAIIDMGDKINKVRLFKEGDLIYEWIDKYIDESTFIREIGKNKFTFANEDLKLLTVDKTNNFNYVKNKSN</sequence>
<dbReference type="AlphaFoldDB" id="A0A6C0W7A9"/>
<keyword evidence="1" id="KW-0472">Membrane</keyword>
<keyword evidence="1" id="KW-1133">Transmembrane helix</keyword>
<organism evidence="2">
    <name type="scientific">Tricholoma terreum</name>
    <dbReference type="NCBI Taxonomy" id="76328"/>
    <lineage>
        <taxon>Eukaryota</taxon>
        <taxon>Fungi</taxon>
        <taxon>Dikarya</taxon>
        <taxon>Basidiomycota</taxon>
        <taxon>Agaricomycotina</taxon>
        <taxon>Agaricomycetes</taxon>
        <taxon>Agaricomycetidae</taxon>
        <taxon>Agaricales</taxon>
        <taxon>Tricholomatineae</taxon>
        <taxon>Tricholomataceae</taxon>
        <taxon>Tricholoma</taxon>
    </lineage>
</organism>
<dbReference type="GeneID" id="44795390"/>
<protein>
    <submittedName>
        <fullName evidence="2">DNA polymerase 2</fullName>
    </submittedName>
</protein>
<gene>
    <name evidence="2" type="primary">orf309</name>
</gene>